<comment type="subcellular location">
    <subcellularLocation>
        <location evidence="2">Cytoplasm</location>
    </subcellularLocation>
</comment>
<keyword evidence="10" id="KW-0233">DNA recombination</keyword>
<comment type="similarity">
    <text evidence="12">Belongs to the RecU family.</text>
</comment>
<evidence type="ECO:0000256" key="7">
    <source>
        <dbReference type="ARBA" id="ARBA00022763"/>
    </source>
</evidence>
<evidence type="ECO:0000256" key="5">
    <source>
        <dbReference type="ARBA" id="ARBA00022723"/>
    </source>
</evidence>
<keyword evidence="11" id="KW-0234">DNA repair</keyword>
<proteinExistence type="inferred from homology"/>
<protein>
    <recommendedName>
        <fullName evidence="13">Holliday junction resolvase RecU</fullName>
    </recommendedName>
</protein>
<feature type="compositionally biased region" description="Basic and acidic residues" evidence="14">
    <location>
        <begin position="24"/>
        <end position="33"/>
    </location>
</feature>
<name>A0ABW4NNW7_9LACT</name>
<organism evidence="15 16">
    <name type="scientific">Carnobacterium antarcticum</name>
    <dbReference type="NCBI Taxonomy" id="2126436"/>
    <lineage>
        <taxon>Bacteria</taxon>
        <taxon>Bacillati</taxon>
        <taxon>Bacillota</taxon>
        <taxon>Bacilli</taxon>
        <taxon>Lactobacillales</taxon>
        <taxon>Carnobacteriaceae</taxon>
        <taxon>Carnobacterium</taxon>
    </lineage>
</organism>
<evidence type="ECO:0000256" key="3">
    <source>
        <dbReference type="ARBA" id="ARBA00022490"/>
    </source>
</evidence>
<keyword evidence="16" id="KW-1185">Reference proteome</keyword>
<evidence type="ECO:0000256" key="12">
    <source>
        <dbReference type="ARBA" id="ARBA00023447"/>
    </source>
</evidence>
<evidence type="ECO:0000256" key="1">
    <source>
        <dbReference type="ARBA" id="ARBA00001946"/>
    </source>
</evidence>
<dbReference type="InterPro" id="IPR004612">
    <property type="entry name" value="Resolv_RecU"/>
</dbReference>
<dbReference type="InterPro" id="IPR011856">
    <property type="entry name" value="tRNA_endonuc-like_dom_sf"/>
</dbReference>
<evidence type="ECO:0000256" key="9">
    <source>
        <dbReference type="ARBA" id="ARBA00022842"/>
    </source>
</evidence>
<feature type="region of interest" description="Disordered" evidence="14">
    <location>
        <begin position="1"/>
        <end position="36"/>
    </location>
</feature>
<keyword evidence="5" id="KW-0479">Metal-binding</keyword>
<dbReference type="RefSeq" id="WP_082664140.1">
    <property type="nucleotide sequence ID" value="NZ_JBHSQC010000025.1"/>
</dbReference>
<keyword evidence="4" id="KW-0540">Nuclease</keyword>
<keyword evidence="3" id="KW-0963">Cytoplasm</keyword>
<keyword evidence="9" id="KW-0460">Magnesium</keyword>
<dbReference type="Proteomes" id="UP001597285">
    <property type="component" value="Unassembled WGS sequence"/>
</dbReference>
<dbReference type="Pfam" id="PF03838">
    <property type="entry name" value="RecU"/>
    <property type="match status" value="1"/>
</dbReference>
<keyword evidence="8" id="KW-0378">Hydrolase</keyword>
<accession>A0ABW4NNW7</accession>
<comment type="caution">
    <text evidence="15">The sequence shown here is derived from an EMBL/GenBank/DDBJ whole genome shotgun (WGS) entry which is preliminary data.</text>
</comment>
<sequence>MAKFIPKNYPNATRVKSYPRKSKPSVDQKKRAEGAASKRNGEYFEKMIEVACRYYRQSGIADIQKTPEPMRVIGVLDKSKGHFKAAFEKQAQPDFKGVLNGGQAIIFEAKHTNGKLIEQKRLSDEQVENFGTHYKFGAKCFVLVSFEMKRFYKVPWETWRDMQFIFKKKSVNESDIKGYEVTYANGIIDFLS</sequence>
<reference evidence="16" key="1">
    <citation type="journal article" date="2019" name="Int. J. Syst. Evol. Microbiol.">
        <title>The Global Catalogue of Microorganisms (GCM) 10K type strain sequencing project: providing services to taxonomists for standard genome sequencing and annotation.</title>
        <authorList>
            <consortium name="The Broad Institute Genomics Platform"/>
            <consortium name="The Broad Institute Genome Sequencing Center for Infectious Disease"/>
            <person name="Wu L."/>
            <person name="Ma J."/>
        </authorList>
    </citation>
    <scope>NUCLEOTIDE SEQUENCE [LARGE SCALE GENOMIC DNA]</scope>
    <source>
        <strain evidence="16">KCTC 42143</strain>
    </source>
</reference>
<dbReference type="EMBL" id="JBHUFF010000013">
    <property type="protein sequence ID" value="MFD1799690.1"/>
    <property type="molecule type" value="Genomic_DNA"/>
</dbReference>
<evidence type="ECO:0000256" key="8">
    <source>
        <dbReference type="ARBA" id="ARBA00022801"/>
    </source>
</evidence>
<evidence type="ECO:0000256" key="11">
    <source>
        <dbReference type="ARBA" id="ARBA00023204"/>
    </source>
</evidence>
<evidence type="ECO:0000256" key="2">
    <source>
        <dbReference type="ARBA" id="ARBA00004496"/>
    </source>
</evidence>
<evidence type="ECO:0000313" key="15">
    <source>
        <dbReference type="EMBL" id="MFD1799690.1"/>
    </source>
</evidence>
<dbReference type="SUPFAM" id="SSF52980">
    <property type="entry name" value="Restriction endonuclease-like"/>
    <property type="match status" value="1"/>
</dbReference>
<dbReference type="Gene3D" id="3.40.1350.10">
    <property type="match status" value="1"/>
</dbReference>
<keyword evidence="6" id="KW-0255">Endonuclease</keyword>
<comment type="cofactor">
    <cofactor evidence="1">
        <name>Mg(2+)</name>
        <dbReference type="ChEBI" id="CHEBI:18420"/>
    </cofactor>
</comment>
<evidence type="ECO:0000313" key="16">
    <source>
        <dbReference type="Proteomes" id="UP001597285"/>
    </source>
</evidence>
<evidence type="ECO:0000256" key="4">
    <source>
        <dbReference type="ARBA" id="ARBA00022722"/>
    </source>
</evidence>
<evidence type="ECO:0000256" key="14">
    <source>
        <dbReference type="SAM" id="MobiDB-lite"/>
    </source>
</evidence>
<evidence type="ECO:0000256" key="10">
    <source>
        <dbReference type="ARBA" id="ARBA00023172"/>
    </source>
</evidence>
<evidence type="ECO:0000256" key="6">
    <source>
        <dbReference type="ARBA" id="ARBA00022759"/>
    </source>
</evidence>
<evidence type="ECO:0000256" key="13">
    <source>
        <dbReference type="ARBA" id="ARBA00029523"/>
    </source>
</evidence>
<dbReference type="InterPro" id="IPR011335">
    <property type="entry name" value="Restrct_endonuc-II-like"/>
</dbReference>
<gene>
    <name evidence="15" type="ORF">ACFSBK_07470</name>
</gene>
<keyword evidence="7" id="KW-0227">DNA damage</keyword>